<organism evidence="8 9">
    <name type="scientific">Penicillium capsulatum</name>
    <dbReference type="NCBI Taxonomy" id="69766"/>
    <lineage>
        <taxon>Eukaryota</taxon>
        <taxon>Fungi</taxon>
        <taxon>Dikarya</taxon>
        <taxon>Ascomycota</taxon>
        <taxon>Pezizomycotina</taxon>
        <taxon>Eurotiomycetes</taxon>
        <taxon>Eurotiomycetidae</taxon>
        <taxon>Eurotiales</taxon>
        <taxon>Aspergillaceae</taxon>
        <taxon>Penicillium</taxon>
    </lineage>
</organism>
<feature type="region of interest" description="Disordered" evidence="6">
    <location>
        <begin position="225"/>
        <end position="322"/>
    </location>
</feature>
<dbReference type="PANTHER" id="PTHR12911">
    <property type="entry name" value="SAD1/UNC-84-LIKE PROTEIN-RELATED"/>
    <property type="match status" value="1"/>
</dbReference>
<dbReference type="GO" id="GO:0043495">
    <property type="term" value="F:protein-membrane adaptor activity"/>
    <property type="evidence" value="ECO:0007669"/>
    <property type="project" value="TreeGrafter"/>
</dbReference>
<proteinExistence type="predicted"/>
<dbReference type="AlphaFoldDB" id="A0A9W9HNZ9"/>
<feature type="domain" description="SUN" evidence="7">
    <location>
        <begin position="438"/>
        <end position="679"/>
    </location>
</feature>
<protein>
    <recommendedName>
        <fullName evidence="7">SUN domain-containing protein</fullName>
    </recommendedName>
</protein>
<comment type="caution">
    <text evidence="8">The sequence shown here is derived from an EMBL/GenBank/DDBJ whole genome shotgun (WGS) entry which is preliminary data.</text>
</comment>
<dbReference type="GO" id="GO:0034993">
    <property type="term" value="C:meiotic nuclear membrane microtubule tethering complex"/>
    <property type="evidence" value="ECO:0007669"/>
    <property type="project" value="TreeGrafter"/>
</dbReference>
<accession>A0A9W9HNZ9</accession>
<comment type="subcellular location">
    <subcellularLocation>
        <location evidence="1">Membrane</location>
    </subcellularLocation>
</comment>
<feature type="region of interest" description="Disordered" evidence="6">
    <location>
        <begin position="550"/>
        <end position="574"/>
    </location>
</feature>
<dbReference type="InterPro" id="IPR045119">
    <property type="entry name" value="SUN1-5"/>
</dbReference>
<reference evidence="8" key="1">
    <citation type="submission" date="2022-11" db="EMBL/GenBank/DDBJ databases">
        <authorList>
            <person name="Petersen C."/>
        </authorList>
    </citation>
    <scope>NUCLEOTIDE SEQUENCE</scope>
    <source>
        <strain evidence="8">IBT 21917</strain>
    </source>
</reference>
<keyword evidence="2" id="KW-0812">Transmembrane</keyword>
<evidence type="ECO:0000259" key="7">
    <source>
        <dbReference type="PROSITE" id="PS51469"/>
    </source>
</evidence>
<evidence type="ECO:0000256" key="5">
    <source>
        <dbReference type="SAM" id="Coils"/>
    </source>
</evidence>
<dbReference type="Gene3D" id="2.60.120.260">
    <property type="entry name" value="Galactose-binding domain-like"/>
    <property type="match status" value="1"/>
</dbReference>
<dbReference type="OrthoDB" id="342281at2759"/>
<evidence type="ECO:0000256" key="2">
    <source>
        <dbReference type="ARBA" id="ARBA00022692"/>
    </source>
</evidence>
<evidence type="ECO:0000256" key="3">
    <source>
        <dbReference type="ARBA" id="ARBA00022989"/>
    </source>
</evidence>
<keyword evidence="4" id="KW-0472">Membrane</keyword>
<feature type="region of interest" description="Disordered" evidence="6">
    <location>
        <begin position="80"/>
        <end position="126"/>
    </location>
</feature>
<reference evidence="8" key="2">
    <citation type="journal article" date="2023" name="IMA Fungus">
        <title>Comparative genomic study of the Penicillium genus elucidates a diverse pangenome and 15 lateral gene transfer events.</title>
        <authorList>
            <person name="Petersen C."/>
            <person name="Sorensen T."/>
            <person name="Nielsen M.R."/>
            <person name="Sondergaard T.E."/>
            <person name="Sorensen J.L."/>
            <person name="Fitzpatrick D.A."/>
            <person name="Frisvad J.C."/>
            <person name="Nielsen K.L."/>
        </authorList>
    </citation>
    <scope>NUCLEOTIDE SEQUENCE</scope>
    <source>
        <strain evidence="8">IBT 21917</strain>
    </source>
</reference>
<evidence type="ECO:0000313" key="8">
    <source>
        <dbReference type="EMBL" id="KAJ5152250.1"/>
    </source>
</evidence>
<dbReference type="Pfam" id="PF07738">
    <property type="entry name" value="Sad1_UNC"/>
    <property type="match status" value="1"/>
</dbReference>
<sequence>MSFNVSPAGRHPPKGYAYEEVEEFPTLLDQSPLPKLPATPVAHSFNYGAYCGSAYPRRMLKAPSLDIRLAAKEVDGMLEVSRRRETETTSRYSQRQQMPPQIKARPSGWPPGTTTPAPRRTKREPTPDEAQLFHNLREATFSPTRDQPSDATPSPPVPRPVSTDSSSPADPPTQRRLSITSNDMLYPTELYRSKPNDVPWESTSSRYSSVDNVSEVSWNLERDIHEDGLQRTRPGKYRGEPHGSNITAPPRRPSGRASLAQDTIEEEDEDEPTSHNSPQRRTGSAGLIRPQKSRTASQMGSPRPRLHAKGAGQATVSTQPANRAIGKDRSQWIRALGVLVFSLTLALSLQFGLAAKISSVWSQREPWENLPPNVTEAEVFQNLQNHLKDMKSQVKSLSSELVAVRSKHVPEAVPTFSVDPVTGYQPENKMNFLSPANGAIVDPRQTTASAGRKLSIWEHAWNTFIGPIYGTGRPPITALTPWQEPGDCWCTSTRDGQSQLSVLLNYDIVPEEVVVEHISYGQTLDPGVAPREIELWARYSVVPDQKAAYTSSAASSPSKPLESKQSRPTKFRPPREETLEHLGVRGHISLHKVIMDSLRAANSHDPPSAYSDDPILGPNFYRISTMEYDIRKRMYRQQFPIDTIINIPTIRIDKVAFRVKSNWGSNNTCIYRLKLHGHL</sequence>
<evidence type="ECO:0000313" key="9">
    <source>
        <dbReference type="Proteomes" id="UP001146351"/>
    </source>
</evidence>
<dbReference type="Proteomes" id="UP001146351">
    <property type="component" value="Unassembled WGS sequence"/>
</dbReference>
<evidence type="ECO:0000256" key="4">
    <source>
        <dbReference type="ARBA" id="ARBA00023136"/>
    </source>
</evidence>
<dbReference type="InterPro" id="IPR012919">
    <property type="entry name" value="SUN_dom"/>
</dbReference>
<feature type="region of interest" description="Disordered" evidence="6">
    <location>
        <begin position="140"/>
        <end position="212"/>
    </location>
</feature>
<evidence type="ECO:0000256" key="6">
    <source>
        <dbReference type="SAM" id="MobiDB-lite"/>
    </source>
</evidence>
<name>A0A9W9HNZ9_9EURO</name>
<gene>
    <name evidence="8" type="ORF">N7492_010545</name>
</gene>
<keyword evidence="3" id="KW-1133">Transmembrane helix</keyword>
<dbReference type="PROSITE" id="PS51469">
    <property type="entry name" value="SUN"/>
    <property type="match status" value="1"/>
</dbReference>
<keyword evidence="9" id="KW-1185">Reference proteome</keyword>
<feature type="coiled-coil region" evidence="5">
    <location>
        <begin position="380"/>
        <end position="407"/>
    </location>
</feature>
<feature type="compositionally biased region" description="Low complexity" evidence="6">
    <location>
        <begin position="105"/>
        <end position="118"/>
    </location>
</feature>
<dbReference type="EMBL" id="JAPQKO010000008">
    <property type="protein sequence ID" value="KAJ5152250.1"/>
    <property type="molecule type" value="Genomic_DNA"/>
</dbReference>
<feature type="compositionally biased region" description="Polar residues" evidence="6">
    <location>
        <begin position="201"/>
        <end position="212"/>
    </location>
</feature>
<evidence type="ECO:0000256" key="1">
    <source>
        <dbReference type="ARBA" id="ARBA00004370"/>
    </source>
</evidence>
<keyword evidence="5" id="KW-0175">Coiled coil</keyword>
<dbReference type="PANTHER" id="PTHR12911:SF8">
    <property type="entry name" value="KLAROID PROTEIN-RELATED"/>
    <property type="match status" value="1"/>
</dbReference>